<dbReference type="GO" id="GO:0008270">
    <property type="term" value="F:zinc ion binding"/>
    <property type="evidence" value="ECO:0007669"/>
    <property type="project" value="InterPro"/>
</dbReference>
<dbReference type="GO" id="GO:0000981">
    <property type="term" value="F:DNA-binding transcription factor activity, RNA polymerase II-specific"/>
    <property type="evidence" value="ECO:0007669"/>
    <property type="project" value="InterPro"/>
</dbReference>
<dbReference type="SMART" id="SM00066">
    <property type="entry name" value="GAL4"/>
    <property type="match status" value="1"/>
</dbReference>
<evidence type="ECO:0000313" key="4">
    <source>
        <dbReference type="EMBL" id="CCX04687.1"/>
    </source>
</evidence>
<gene>
    <name evidence="4" type="ORF">PCON_03290</name>
</gene>
<evidence type="ECO:0000313" key="5">
    <source>
        <dbReference type="Proteomes" id="UP000018144"/>
    </source>
</evidence>
<feature type="compositionally biased region" description="Polar residues" evidence="2">
    <location>
        <begin position="175"/>
        <end position="196"/>
    </location>
</feature>
<keyword evidence="5" id="KW-1185">Reference proteome</keyword>
<evidence type="ECO:0000259" key="3">
    <source>
        <dbReference type="PROSITE" id="PS50048"/>
    </source>
</evidence>
<dbReference type="InterPro" id="IPR036864">
    <property type="entry name" value="Zn2-C6_fun-type_DNA-bd_sf"/>
</dbReference>
<proteinExistence type="predicted"/>
<evidence type="ECO:0000256" key="1">
    <source>
        <dbReference type="ARBA" id="ARBA00023242"/>
    </source>
</evidence>
<protein>
    <recommendedName>
        <fullName evidence="3">Zn(2)-C6 fungal-type domain-containing protein</fullName>
    </recommendedName>
</protein>
<dbReference type="OrthoDB" id="5394557at2759"/>
<evidence type="ECO:0000256" key="2">
    <source>
        <dbReference type="SAM" id="MobiDB-lite"/>
    </source>
</evidence>
<dbReference type="Gene3D" id="4.10.240.10">
    <property type="entry name" value="Zn(2)-C6 fungal-type DNA-binding domain"/>
    <property type="match status" value="1"/>
</dbReference>
<dbReference type="EMBL" id="HF935214">
    <property type="protein sequence ID" value="CCX04687.1"/>
    <property type="molecule type" value="Genomic_DNA"/>
</dbReference>
<dbReference type="Proteomes" id="UP000018144">
    <property type="component" value="Unassembled WGS sequence"/>
</dbReference>
<feature type="region of interest" description="Disordered" evidence="2">
    <location>
        <begin position="1"/>
        <end position="30"/>
    </location>
</feature>
<dbReference type="Pfam" id="PF00172">
    <property type="entry name" value="Zn_clus"/>
    <property type="match status" value="1"/>
</dbReference>
<sequence length="332" mass="35961">MARHSHTHPAARSPTHQSSAQNGTSGGAPRRRIPVACARCRKRKIRCSGDPGDNSGCLNCKGASVQPGQCQFLRVASSTIEMAPLQSSSSPAVNHVNATGLPPNSMGSLSGGHTSAPMLSMQNGFTSIDHNRVYRPEPVTTTYDSAPSYITSEMPQTSTSYAHHYLPSTPHAGNYDSSDSTLRSQNSEYRQQQQWDMTPKTMPVPGSSPYSYSDANSSQLGYNSTPVRSSSYSDSTPSSSLETSNYTNFPALGSLTNNLPKGEGGSRSLPEGNLFNNLTLPFPSTLPPPTVTSREYNFNANKLSQQLRFIISCDAYKQPEILISIRFSKLRR</sequence>
<dbReference type="PROSITE" id="PS50048">
    <property type="entry name" value="ZN2_CY6_FUNGAL_2"/>
    <property type="match status" value="1"/>
</dbReference>
<dbReference type="STRING" id="1076935.U4KUH2"/>
<organism evidence="4 5">
    <name type="scientific">Pyronema omphalodes (strain CBS 100304)</name>
    <name type="common">Pyronema confluens</name>
    <dbReference type="NCBI Taxonomy" id="1076935"/>
    <lineage>
        <taxon>Eukaryota</taxon>
        <taxon>Fungi</taxon>
        <taxon>Dikarya</taxon>
        <taxon>Ascomycota</taxon>
        <taxon>Pezizomycotina</taxon>
        <taxon>Pezizomycetes</taxon>
        <taxon>Pezizales</taxon>
        <taxon>Pyronemataceae</taxon>
        <taxon>Pyronema</taxon>
    </lineage>
</organism>
<feature type="compositionally biased region" description="Low complexity" evidence="2">
    <location>
        <begin position="207"/>
        <end position="244"/>
    </location>
</feature>
<name>U4KUH2_PYROM</name>
<keyword evidence="1" id="KW-0539">Nucleus</keyword>
<feature type="region of interest" description="Disordered" evidence="2">
    <location>
        <begin position="161"/>
        <end position="245"/>
    </location>
</feature>
<dbReference type="InterPro" id="IPR001138">
    <property type="entry name" value="Zn2Cys6_DnaBD"/>
</dbReference>
<dbReference type="CDD" id="cd00067">
    <property type="entry name" value="GAL4"/>
    <property type="match status" value="1"/>
</dbReference>
<accession>U4KUH2</accession>
<reference evidence="4 5" key="1">
    <citation type="journal article" date="2013" name="PLoS Genet.">
        <title>The genome and development-dependent transcriptomes of Pyronema confluens: a window into fungal evolution.</title>
        <authorList>
            <person name="Traeger S."/>
            <person name="Altegoer F."/>
            <person name="Freitag M."/>
            <person name="Gabaldon T."/>
            <person name="Kempken F."/>
            <person name="Kumar A."/>
            <person name="Marcet-Houben M."/>
            <person name="Poggeler S."/>
            <person name="Stajich J.E."/>
            <person name="Nowrousian M."/>
        </authorList>
    </citation>
    <scope>NUCLEOTIDE SEQUENCE [LARGE SCALE GENOMIC DNA]</scope>
    <source>
        <strain evidence="5">CBS 100304</strain>
        <tissue evidence="4">Vegetative mycelium</tissue>
    </source>
</reference>
<dbReference type="AlphaFoldDB" id="U4KUH2"/>
<dbReference type="SUPFAM" id="SSF57701">
    <property type="entry name" value="Zn2/Cys6 DNA-binding domain"/>
    <property type="match status" value="1"/>
</dbReference>
<feature type="domain" description="Zn(2)-C6 fungal-type" evidence="3">
    <location>
        <begin position="36"/>
        <end position="72"/>
    </location>
</feature>
<feature type="compositionally biased region" description="Polar residues" evidence="2">
    <location>
        <begin position="14"/>
        <end position="23"/>
    </location>
</feature>
<dbReference type="eggNOG" id="ENOG502S7RA">
    <property type="taxonomic scope" value="Eukaryota"/>
</dbReference>